<proteinExistence type="predicted"/>
<name>A0A8B6DS65_MYTGA</name>
<accession>A0A8B6DS65</accession>
<evidence type="ECO:0008006" key="4">
    <source>
        <dbReference type="Google" id="ProtNLM"/>
    </source>
</evidence>
<feature type="signal peptide" evidence="1">
    <location>
        <begin position="1"/>
        <end position="23"/>
    </location>
</feature>
<dbReference type="Proteomes" id="UP000596742">
    <property type="component" value="Unassembled WGS sequence"/>
</dbReference>
<organism evidence="2 3">
    <name type="scientific">Mytilus galloprovincialis</name>
    <name type="common">Mediterranean mussel</name>
    <dbReference type="NCBI Taxonomy" id="29158"/>
    <lineage>
        <taxon>Eukaryota</taxon>
        <taxon>Metazoa</taxon>
        <taxon>Spiralia</taxon>
        <taxon>Lophotrochozoa</taxon>
        <taxon>Mollusca</taxon>
        <taxon>Bivalvia</taxon>
        <taxon>Autobranchia</taxon>
        <taxon>Pteriomorphia</taxon>
        <taxon>Mytilida</taxon>
        <taxon>Mytiloidea</taxon>
        <taxon>Mytilidae</taxon>
        <taxon>Mytilinae</taxon>
        <taxon>Mytilus</taxon>
    </lineage>
</organism>
<evidence type="ECO:0000256" key="1">
    <source>
        <dbReference type="SAM" id="SignalP"/>
    </source>
</evidence>
<keyword evidence="1" id="KW-0732">Signal</keyword>
<dbReference type="OrthoDB" id="6132230at2759"/>
<evidence type="ECO:0000313" key="2">
    <source>
        <dbReference type="EMBL" id="VDI23323.1"/>
    </source>
</evidence>
<gene>
    <name evidence="2" type="ORF">MGAL_10B018990</name>
</gene>
<keyword evidence="3" id="KW-1185">Reference proteome</keyword>
<comment type="caution">
    <text evidence="2">The sequence shown here is derived from an EMBL/GenBank/DDBJ whole genome shotgun (WGS) entry which is preliminary data.</text>
</comment>
<reference evidence="2" key="1">
    <citation type="submission" date="2018-11" db="EMBL/GenBank/DDBJ databases">
        <authorList>
            <person name="Alioto T."/>
            <person name="Alioto T."/>
        </authorList>
    </citation>
    <scope>NUCLEOTIDE SEQUENCE</scope>
</reference>
<evidence type="ECO:0000313" key="3">
    <source>
        <dbReference type="Proteomes" id="UP000596742"/>
    </source>
</evidence>
<feature type="chain" id="PRO_5032975663" description="Prokineticin domain-containing protein" evidence="1">
    <location>
        <begin position="24"/>
        <end position="186"/>
    </location>
</feature>
<protein>
    <recommendedName>
        <fullName evidence="4">Prokineticin domain-containing protein</fullName>
    </recommendedName>
</protein>
<dbReference type="AlphaFoldDB" id="A0A8B6DS65"/>
<dbReference type="EMBL" id="UYJE01003917">
    <property type="protein sequence ID" value="VDI23323.1"/>
    <property type="molecule type" value="Genomic_DNA"/>
</dbReference>
<sequence>MFCIPKITLVMLISLSSYEMVSTDLTSRTTQESSTTITYRALRNTLPPISSNYQCLSDADCGVDQCCHKLLKNPIYSKRFLEIQSSGPFGDYYIGSRCSDKAKEGVFCPLNVCGCVKNLACRHIKMPLSMLQMSTPQNRPPTIKMWTSAMMKMWTTPMPMIPTIPDVQRVRRTFPPMRPGYYYRCV</sequence>